<gene>
    <name evidence="1" type="ORF">AWH69_07715</name>
    <name evidence="2" type="ORF">EEW87_004845</name>
</gene>
<dbReference type="KEGG" id="jme:EEW87_004845"/>
<dbReference type="Proteomes" id="UP000271708">
    <property type="component" value="Chromosome"/>
</dbReference>
<dbReference type="InterPro" id="IPR003448">
    <property type="entry name" value="Mopterin_biosynth_MoaE"/>
</dbReference>
<dbReference type="InterPro" id="IPR036563">
    <property type="entry name" value="MoaE_sf"/>
</dbReference>
<reference evidence="2" key="3">
    <citation type="submission" date="2019-11" db="EMBL/GenBank/DDBJ databases">
        <authorList>
            <person name="Zhao Q."/>
        </authorList>
    </citation>
    <scope>NUCLEOTIDE SEQUENCE</scope>
    <source>
        <strain evidence="2">M714</strain>
    </source>
</reference>
<evidence type="ECO:0000313" key="2">
    <source>
        <dbReference type="EMBL" id="QFQ29804.1"/>
    </source>
</evidence>
<dbReference type="GeneID" id="59160477"/>
<dbReference type="EMBL" id="CP044548">
    <property type="protein sequence ID" value="QFQ29804.1"/>
    <property type="molecule type" value="Genomic_DNA"/>
</dbReference>
<dbReference type="Gene3D" id="3.90.1170.40">
    <property type="entry name" value="Molybdopterin biosynthesis MoaE subunit"/>
    <property type="match status" value="1"/>
</dbReference>
<dbReference type="PANTHER" id="PTHR23404">
    <property type="entry name" value="MOLYBDOPTERIN SYNTHASE RELATED"/>
    <property type="match status" value="1"/>
</dbReference>
<keyword evidence="3" id="KW-1185">Reference proteome</keyword>
<dbReference type="RefSeq" id="WP_068273737.1">
    <property type="nucleotide sequence ID" value="NZ_BAAAKD010000027.1"/>
</dbReference>
<accession>A0A176QE31</accession>
<protein>
    <submittedName>
        <fullName evidence="1">Molybdenum cofactor biosynthesis protein MoaE</fullName>
    </submittedName>
</protein>
<dbReference type="CDD" id="cd00756">
    <property type="entry name" value="MoaE"/>
    <property type="match status" value="1"/>
</dbReference>
<sequence length="144" mass="15095">MTWRAQIATDPIDLTALMAEVGGPSHGAVSTFVGQVRDHDPEASGEVVSLDYSAHPDAGRVIDDVVSAAVAAGDPDGQAQVVAVHRVGHLEVGDLALVVLVASAHRDLAITLCRDVVEAVKHGVPIWKKQHEVDGSHQWSGLSC</sequence>
<dbReference type="GO" id="GO:0006777">
    <property type="term" value="P:Mo-molybdopterin cofactor biosynthetic process"/>
    <property type="evidence" value="ECO:0007669"/>
    <property type="project" value="InterPro"/>
</dbReference>
<dbReference type="STRING" id="262209.AWH69_07715"/>
<dbReference type="SUPFAM" id="SSF54690">
    <property type="entry name" value="Molybdopterin synthase subunit MoaE"/>
    <property type="match status" value="1"/>
</dbReference>
<proteinExistence type="predicted"/>
<dbReference type="AlphaFoldDB" id="A0A176QE31"/>
<dbReference type="Proteomes" id="UP000076976">
    <property type="component" value="Unassembled WGS sequence"/>
</dbReference>
<dbReference type="OrthoDB" id="9794429at2"/>
<reference evidence="1 3" key="1">
    <citation type="submission" date="2016-01" db="EMBL/GenBank/DDBJ databases">
        <title>Janibacter melonis strain CD11_4 genome sequencing and assembly.</title>
        <authorList>
            <person name="Nair G.R."/>
            <person name="Kaur G."/>
            <person name="Chander A.M."/>
            <person name="Mayilraj S."/>
        </authorList>
    </citation>
    <scope>NUCLEOTIDE SEQUENCE [LARGE SCALE GENOMIC DNA]</scope>
    <source>
        <strain evidence="1 3">CD11-4</strain>
    </source>
</reference>
<evidence type="ECO:0000313" key="3">
    <source>
        <dbReference type="Proteomes" id="UP000076976"/>
    </source>
</evidence>
<evidence type="ECO:0000313" key="4">
    <source>
        <dbReference type="Proteomes" id="UP000271708"/>
    </source>
</evidence>
<evidence type="ECO:0000313" key="1">
    <source>
        <dbReference type="EMBL" id="OAB87900.1"/>
    </source>
</evidence>
<organism evidence="1 3">
    <name type="scientific">Janibacter melonis</name>
    <dbReference type="NCBI Taxonomy" id="262209"/>
    <lineage>
        <taxon>Bacteria</taxon>
        <taxon>Bacillati</taxon>
        <taxon>Actinomycetota</taxon>
        <taxon>Actinomycetes</taxon>
        <taxon>Micrococcales</taxon>
        <taxon>Intrasporangiaceae</taxon>
        <taxon>Janibacter</taxon>
    </lineage>
</organism>
<dbReference type="Pfam" id="PF02391">
    <property type="entry name" value="MoaE"/>
    <property type="match status" value="1"/>
</dbReference>
<name>A0A176QE31_9MICO</name>
<reference evidence="2 4" key="2">
    <citation type="submission" date="2019-09" db="EMBL/GenBank/DDBJ databases">
        <title>Complete Genome Sequence of Janibacter melonis M714 with both human health impact and industrial applications.</title>
        <authorList>
            <person name="Jin M."/>
            <person name="Zhao Q.R."/>
        </authorList>
    </citation>
    <scope>NUCLEOTIDE SEQUENCE [LARGE SCALE GENOMIC DNA]</scope>
    <source>
        <strain evidence="2 4">M714</strain>
    </source>
</reference>
<dbReference type="EMBL" id="LQZG01000002">
    <property type="protein sequence ID" value="OAB87900.1"/>
    <property type="molecule type" value="Genomic_DNA"/>
</dbReference>